<dbReference type="Proteomes" id="UP000799324">
    <property type="component" value="Unassembled WGS sequence"/>
</dbReference>
<reference evidence="2" key="1">
    <citation type="journal article" date="2020" name="Stud. Mycol.">
        <title>101 Dothideomycetes genomes: a test case for predicting lifestyles and emergence of pathogens.</title>
        <authorList>
            <person name="Haridas S."/>
            <person name="Albert R."/>
            <person name="Binder M."/>
            <person name="Bloem J."/>
            <person name="Labutti K."/>
            <person name="Salamov A."/>
            <person name="Andreopoulos B."/>
            <person name="Baker S."/>
            <person name="Barry K."/>
            <person name="Bills G."/>
            <person name="Bluhm B."/>
            <person name="Cannon C."/>
            <person name="Castanera R."/>
            <person name="Culley D."/>
            <person name="Daum C."/>
            <person name="Ezra D."/>
            <person name="Gonzalez J."/>
            <person name="Henrissat B."/>
            <person name="Kuo A."/>
            <person name="Liang C."/>
            <person name="Lipzen A."/>
            <person name="Lutzoni F."/>
            <person name="Magnuson J."/>
            <person name="Mondo S."/>
            <person name="Nolan M."/>
            <person name="Ohm R."/>
            <person name="Pangilinan J."/>
            <person name="Park H.-J."/>
            <person name="Ramirez L."/>
            <person name="Alfaro M."/>
            <person name="Sun H."/>
            <person name="Tritt A."/>
            <person name="Yoshinaga Y."/>
            <person name="Zwiers L.-H."/>
            <person name="Turgeon B."/>
            <person name="Goodwin S."/>
            <person name="Spatafora J."/>
            <person name="Crous P."/>
            <person name="Grigoriev I."/>
        </authorList>
    </citation>
    <scope>NUCLEOTIDE SEQUENCE</scope>
    <source>
        <strain evidence="2">CBS 122681</strain>
    </source>
</reference>
<dbReference type="InterPro" id="IPR000719">
    <property type="entry name" value="Prot_kinase_dom"/>
</dbReference>
<accession>A0A6A6SMC6</accession>
<evidence type="ECO:0000313" key="3">
    <source>
        <dbReference type="Proteomes" id="UP000799324"/>
    </source>
</evidence>
<dbReference type="Gene3D" id="1.10.510.10">
    <property type="entry name" value="Transferase(Phosphotransferase) domain 1"/>
    <property type="match status" value="1"/>
</dbReference>
<name>A0A6A6SMC6_9PLEO</name>
<dbReference type="AlphaFoldDB" id="A0A6A6SMC6"/>
<evidence type="ECO:0000313" key="2">
    <source>
        <dbReference type="EMBL" id="KAF2649055.1"/>
    </source>
</evidence>
<dbReference type="SUPFAM" id="SSF56112">
    <property type="entry name" value="Protein kinase-like (PK-like)"/>
    <property type="match status" value="1"/>
</dbReference>
<dbReference type="InterPro" id="IPR011009">
    <property type="entry name" value="Kinase-like_dom_sf"/>
</dbReference>
<gene>
    <name evidence="2" type="ORF">K491DRAFT_558244</name>
</gene>
<dbReference type="GO" id="GO:0005524">
    <property type="term" value="F:ATP binding"/>
    <property type="evidence" value="ECO:0007669"/>
    <property type="project" value="InterPro"/>
</dbReference>
<dbReference type="GO" id="GO:0005737">
    <property type="term" value="C:cytoplasm"/>
    <property type="evidence" value="ECO:0007669"/>
    <property type="project" value="TreeGrafter"/>
</dbReference>
<evidence type="ECO:0000259" key="1">
    <source>
        <dbReference type="PROSITE" id="PS50011"/>
    </source>
</evidence>
<organism evidence="2 3">
    <name type="scientific">Lophiostoma macrostomum CBS 122681</name>
    <dbReference type="NCBI Taxonomy" id="1314788"/>
    <lineage>
        <taxon>Eukaryota</taxon>
        <taxon>Fungi</taxon>
        <taxon>Dikarya</taxon>
        <taxon>Ascomycota</taxon>
        <taxon>Pezizomycotina</taxon>
        <taxon>Dothideomycetes</taxon>
        <taxon>Pleosporomycetidae</taxon>
        <taxon>Pleosporales</taxon>
        <taxon>Lophiostomataceae</taxon>
        <taxon>Lophiostoma</taxon>
    </lineage>
</organism>
<dbReference type="PROSITE" id="PS50011">
    <property type="entry name" value="PROTEIN_KINASE_DOM"/>
    <property type="match status" value="1"/>
</dbReference>
<keyword evidence="3" id="KW-1185">Reference proteome</keyword>
<feature type="domain" description="Protein kinase" evidence="1">
    <location>
        <begin position="1"/>
        <end position="193"/>
    </location>
</feature>
<protein>
    <submittedName>
        <fullName evidence="2">Kinase-like protein</fullName>
    </submittedName>
</protein>
<dbReference type="InterPro" id="IPR008271">
    <property type="entry name" value="Ser/Thr_kinase_AS"/>
</dbReference>
<dbReference type="PANTHER" id="PTHR24361">
    <property type="entry name" value="MITOGEN-ACTIVATED KINASE KINASE KINASE"/>
    <property type="match status" value="1"/>
</dbReference>
<dbReference type="PROSITE" id="PS00108">
    <property type="entry name" value="PROTEIN_KINASE_ST"/>
    <property type="match status" value="1"/>
</dbReference>
<feature type="non-terminal residue" evidence="2">
    <location>
        <position position="193"/>
    </location>
</feature>
<dbReference type="GO" id="GO:0004674">
    <property type="term" value="F:protein serine/threonine kinase activity"/>
    <property type="evidence" value="ECO:0007669"/>
    <property type="project" value="TreeGrafter"/>
</dbReference>
<proteinExistence type="predicted"/>
<feature type="non-terminal residue" evidence="2">
    <location>
        <position position="1"/>
    </location>
</feature>
<dbReference type="InterPro" id="IPR053235">
    <property type="entry name" value="Ser_Thr_kinase"/>
</dbReference>
<dbReference type="OrthoDB" id="4062651at2759"/>
<dbReference type="EMBL" id="MU004509">
    <property type="protein sequence ID" value="KAF2649055.1"/>
    <property type="molecule type" value="Genomic_DNA"/>
</dbReference>
<keyword evidence="2" id="KW-0808">Transferase</keyword>
<keyword evidence="2" id="KW-0418">Kinase</keyword>
<sequence>SGSMGTVSKVRHPVTSKIFAVKTFHPLEGESIPAFAAAIQHEFSVGVAMADHPSFARSYALLTDSESLQIHLVMEYVPLALLELLRYAHWTHGDTHCLFTQVLGAVLAFHDSGFAHRDLKPGNVLLSAGGHVKLIDFGEAVLVDGNTTSFTGTRPYMAPELYASIEDGYDAAAADLWSLGMLLLRLYLDDDSW</sequence>
<dbReference type="Pfam" id="PF00069">
    <property type="entry name" value="Pkinase"/>
    <property type="match status" value="1"/>
</dbReference>
<dbReference type="SMART" id="SM00220">
    <property type="entry name" value="S_TKc"/>
    <property type="match status" value="1"/>
</dbReference>